<feature type="signal peptide" evidence="1">
    <location>
        <begin position="1"/>
        <end position="22"/>
    </location>
</feature>
<dbReference type="InterPro" id="IPR034032">
    <property type="entry name" value="Zn_MMP-like_bac"/>
</dbReference>
<proteinExistence type="predicted"/>
<evidence type="ECO:0000259" key="2">
    <source>
        <dbReference type="Pfam" id="PF16313"/>
    </source>
</evidence>
<evidence type="ECO:0000313" key="4">
    <source>
        <dbReference type="EMBL" id="RUO56115.1"/>
    </source>
</evidence>
<gene>
    <name evidence="4" type="ORF">CWI70_04970</name>
</gene>
<sequence>MKHFMSALLVMVCWLASNTAYANTPTINEFTESMQPHQGFFTFYHDSQNGNVYLQVPRAPQKFIFQTSLPWGLGSNDIGLDRGQLGATRLASFYLEGNKALLMHHNTFFRANSDNTAERTSIDEAFADSVIAGFSVVAANETAVLIDYTPFLLSDTHGVVQRLQQTEQGSYKVAADRSVVYPARSKAFVDNTELEAKVTFSGQGKGRYVRQVAPDADHLTLHLHHSFIRLPDDNYTPREFHPQSGFWAEEHRDYAAPLGQPMAVKYIPRHRLQKGETITYYLDPGVPEPVRTALLDGARWWQDAFAAAGHPNGFAVKELPAAADPMDIRYNVIQWVHRATRGWSYGSSVIDPRTGEILKGHVTLGSLRVRQDMLIAQSLLAPYADDFTPEQQEQLESTIKAMALARIRQLSAHEVGHTLGIAHNFAASSRDRASVMDYPHPLISLSTENNGLTLAGAYAEGIGLWDKQVVRYGYGDTSLSAILDENQQLGLSFISDADARPAGGAHPDAHLWDNGSDAVTELERVLAVRRTALQQFGLANLANGAVVSDLRTLLVPLYLLHRYQTEAAVKMLAGVHYNYAVKTADSSAADVATRPVNAAQQQRALAILTATLTTEHLQLPQAVEKLLLPYAYGSSATRENFTGYTSLVPDADTMAASTARFTLQLLLDPARLERLAQQQRFDADIPSVTDVLASIATAAIAPAHKVNASSTEQRLAFEALTAVVELSTKAPTGVVKSATFVFLQEQLERWQQQPVSAHQRFIVRALQGLLHEQRDWPLTPAPALPPGSPI</sequence>
<dbReference type="Pfam" id="PF17148">
    <property type="entry name" value="DUF5117"/>
    <property type="match status" value="1"/>
</dbReference>
<dbReference type="Proteomes" id="UP000287649">
    <property type="component" value="Unassembled WGS sequence"/>
</dbReference>
<accession>A0A432Y555</accession>
<comment type="caution">
    <text evidence="4">The sequence shown here is derived from an EMBL/GenBank/DDBJ whole genome shotgun (WGS) entry which is preliminary data.</text>
</comment>
<name>A0A432Y555_9GAMM</name>
<dbReference type="Pfam" id="PF16313">
    <property type="entry name" value="DUF4953"/>
    <property type="match status" value="1"/>
</dbReference>
<keyword evidence="1" id="KW-0732">Signal</keyword>
<protein>
    <submittedName>
        <fullName evidence="4">Peptidase</fullName>
    </submittedName>
</protein>
<dbReference type="CDD" id="cd04276">
    <property type="entry name" value="ZnMc_MMP_like_2"/>
    <property type="match status" value="1"/>
</dbReference>
<reference evidence="5" key="1">
    <citation type="journal article" date="2018" name="Front. Microbiol.">
        <title>Genome-Based Analysis Reveals the Taxonomy and Diversity of the Family Idiomarinaceae.</title>
        <authorList>
            <person name="Liu Y."/>
            <person name="Lai Q."/>
            <person name="Shao Z."/>
        </authorList>
    </citation>
    <scope>NUCLEOTIDE SEQUENCE [LARGE SCALE GENOMIC DNA]</scope>
    <source>
        <strain evidence="5">PO-M2</strain>
    </source>
</reference>
<dbReference type="OrthoDB" id="9776599at2"/>
<dbReference type="Gene3D" id="3.40.390.10">
    <property type="entry name" value="Collagenase (Catalytic Domain)"/>
    <property type="match status" value="1"/>
</dbReference>
<organism evidence="4 5">
    <name type="scientific">Pseudidiomarina homiensis</name>
    <dbReference type="NCBI Taxonomy" id="364198"/>
    <lineage>
        <taxon>Bacteria</taxon>
        <taxon>Pseudomonadati</taxon>
        <taxon>Pseudomonadota</taxon>
        <taxon>Gammaproteobacteria</taxon>
        <taxon>Alteromonadales</taxon>
        <taxon>Idiomarinaceae</taxon>
        <taxon>Pseudidiomarina</taxon>
    </lineage>
</organism>
<evidence type="ECO:0000256" key="1">
    <source>
        <dbReference type="SAM" id="SignalP"/>
    </source>
</evidence>
<keyword evidence="5" id="KW-1185">Reference proteome</keyword>
<dbReference type="InterPro" id="IPR033413">
    <property type="entry name" value="DUF5117"/>
</dbReference>
<feature type="chain" id="PRO_5019143237" evidence="1">
    <location>
        <begin position="23"/>
        <end position="790"/>
    </location>
</feature>
<dbReference type="AlphaFoldDB" id="A0A432Y555"/>
<dbReference type="EMBL" id="PIPX01000001">
    <property type="protein sequence ID" value="RUO56115.1"/>
    <property type="molecule type" value="Genomic_DNA"/>
</dbReference>
<dbReference type="PANTHER" id="PTHR38478:SF1">
    <property type="entry name" value="ZINC DEPENDENT METALLOPROTEASE DOMAIN LIPOPROTEIN"/>
    <property type="match status" value="1"/>
</dbReference>
<evidence type="ECO:0000313" key="5">
    <source>
        <dbReference type="Proteomes" id="UP000287649"/>
    </source>
</evidence>
<dbReference type="PANTHER" id="PTHR38478">
    <property type="entry name" value="PEPTIDASE M1A AND M12B"/>
    <property type="match status" value="1"/>
</dbReference>
<evidence type="ECO:0000259" key="3">
    <source>
        <dbReference type="Pfam" id="PF17148"/>
    </source>
</evidence>
<feature type="domain" description="DUF5117" evidence="3">
    <location>
        <begin position="83"/>
        <end position="274"/>
    </location>
</feature>
<dbReference type="GO" id="GO:0008237">
    <property type="term" value="F:metallopeptidase activity"/>
    <property type="evidence" value="ECO:0007669"/>
    <property type="project" value="InterPro"/>
</dbReference>
<dbReference type="InterPro" id="IPR024079">
    <property type="entry name" value="MetalloPept_cat_dom_sf"/>
</dbReference>
<dbReference type="SUPFAM" id="SSF55486">
    <property type="entry name" value="Metalloproteases ('zincins'), catalytic domain"/>
    <property type="match status" value="1"/>
</dbReference>
<dbReference type="InterPro" id="IPR032534">
    <property type="entry name" value="EcxA_zinc-bd"/>
</dbReference>
<dbReference type="RefSeq" id="WP_126771083.1">
    <property type="nucleotide sequence ID" value="NZ_PIPX01000001.1"/>
</dbReference>
<feature type="domain" description="EcxA zinc-binding" evidence="2">
    <location>
        <begin position="400"/>
        <end position="700"/>
    </location>
</feature>